<reference evidence="2 3" key="1">
    <citation type="submission" date="2021-05" db="EMBL/GenBank/DDBJ databases">
        <title>Complete genome of Nocardioides aquaticus KCTC 9944T isolated from meromictic and hypersaline Ekho Lake, Antarctica.</title>
        <authorList>
            <person name="Hwang K."/>
            <person name="Kim K.M."/>
            <person name="Choe H."/>
        </authorList>
    </citation>
    <scope>NUCLEOTIDE SEQUENCE [LARGE SCALE GENOMIC DNA]</scope>
    <source>
        <strain evidence="2 3">KCTC 9944</strain>
    </source>
</reference>
<dbReference type="Proteomes" id="UP000679307">
    <property type="component" value="Chromosome"/>
</dbReference>
<dbReference type="Pfam" id="PF01593">
    <property type="entry name" value="Amino_oxidase"/>
    <property type="match status" value="1"/>
</dbReference>
<dbReference type="PANTHER" id="PTHR43734:SF1">
    <property type="entry name" value="PHYTOENE DESATURASE"/>
    <property type="match status" value="1"/>
</dbReference>
<dbReference type="SUPFAM" id="SSF51905">
    <property type="entry name" value="FAD/NAD(P)-binding domain"/>
    <property type="match status" value="1"/>
</dbReference>
<dbReference type="GO" id="GO:0102223">
    <property type="term" value="F:4,4'-diapophytoene desaturase (4,4'-diaponeurosporene-forming)"/>
    <property type="evidence" value="ECO:0007669"/>
    <property type="project" value="UniProtKB-EC"/>
</dbReference>
<dbReference type="Gene3D" id="3.30.9.10">
    <property type="entry name" value="D-Amino Acid Oxidase, subunit A, domain 2"/>
    <property type="match status" value="1"/>
</dbReference>
<organism evidence="2 3">
    <name type="scientific">Nocardioides aquaticus</name>
    <dbReference type="NCBI Taxonomy" id="160826"/>
    <lineage>
        <taxon>Bacteria</taxon>
        <taxon>Bacillati</taxon>
        <taxon>Actinomycetota</taxon>
        <taxon>Actinomycetes</taxon>
        <taxon>Propionibacteriales</taxon>
        <taxon>Nocardioidaceae</taxon>
        <taxon>Nocardioides</taxon>
    </lineage>
</organism>
<dbReference type="InterPro" id="IPR002937">
    <property type="entry name" value="Amino_oxidase"/>
</dbReference>
<feature type="domain" description="Amine oxidase" evidence="1">
    <location>
        <begin position="11"/>
        <end position="282"/>
    </location>
</feature>
<dbReference type="RefSeq" id="WP_214056309.1">
    <property type="nucleotide sequence ID" value="NZ_BAAAHS010000032.1"/>
</dbReference>
<keyword evidence="2" id="KW-0560">Oxidoreductase</keyword>
<name>A0ABX8EJX5_9ACTN</name>
<evidence type="ECO:0000259" key="1">
    <source>
        <dbReference type="Pfam" id="PF01593"/>
    </source>
</evidence>
<dbReference type="PRINTS" id="PR00368">
    <property type="entry name" value="FADPNR"/>
</dbReference>
<dbReference type="PANTHER" id="PTHR43734">
    <property type="entry name" value="PHYTOENE DESATURASE"/>
    <property type="match status" value="1"/>
</dbReference>
<dbReference type="EC" id="1.3.8.2" evidence="2"/>
<dbReference type="Gene3D" id="3.50.50.60">
    <property type="entry name" value="FAD/NAD(P)-binding domain"/>
    <property type="match status" value="2"/>
</dbReference>
<accession>A0ABX8EJX5</accession>
<dbReference type="EMBL" id="CP075371">
    <property type="protein sequence ID" value="QVT80829.1"/>
    <property type="molecule type" value="Genomic_DNA"/>
</dbReference>
<sequence length="435" mass="46230">MARVVVVGGGLGGLAVALRLAKQGEQVTLVERAPTLGGALRPVEADGWSWDGAVTWTMLPAVVRDLVHKTGRPLERELDLQPVPVLREHRFVDDTRLLLPGGSRQGQRRAFEALGAGLGDQWLAHTDAYAPVWETLRRGYLEPWETTGTGPSQEALALLGSRETLRRRLRGSLRDDRLADVAAHPLVVDGHAPRDVPAWAGVTSWLEQCFGGWRFTGGTARLLDLLVDRLALRRVGVHTGTDVLDVVVRSGRVAGVATTAGVLDADVVVCAVDPRRLPTLAPLVRATVPALPPALTHVGLHDPPPLDHELVLHGDPLVVVRPSGPGAWTVLGRGRGASDPLADLARAGLDVRDQVAVRVDRSPRALVEEWGGSPLGVLWQGRGTVRHRIGPRTPVPGLYAAGAHAVPGPGVPFVGMSAALVVHAVLADLGRPVEP</sequence>
<keyword evidence="3" id="KW-1185">Reference proteome</keyword>
<evidence type="ECO:0000313" key="2">
    <source>
        <dbReference type="EMBL" id="QVT80829.1"/>
    </source>
</evidence>
<dbReference type="InterPro" id="IPR036188">
    <property type="entry name" value="FAD/NAD-bd_sf"/>
</dbReference>
<gene>
    <name evidence="2" type="primary">crtN_2</name>
    <name evidence="2" type="ORF">ENKNEFLB_03230</name>
</gene>
<evidence type="ECO:0000313" key="3">
    <source>
        <dbReference type="Proteomes" id="UP000679307"/>
    </source>
</evidence>
<proteinExistence type="predicted"/>
<protein>
    <submittedName>
        <fullName evidence="2">Dehydrosqualene desaturase</fullName>
        <ecNumber evidence="2">1.3.8.2</ecNumber>
    </submittedName>
</protein>